<dbReference type="GO" id="GO:0003677">
    <property type="term" value="F:DNA binding"/>
    <property type="evidence" value="ECO:0007669"/>
    <property type="project" value="UniProtKB-KW"/>
</dbReference>
<dbReference type="InterPro" id="IPR015495">
    <property type="entry name" value="Myb_TF_plants"/>
</dbReference>
<dbReference type="KEGG" id="qlo:115967712"/>
<feature type="domain" description="Myb-like" evidence="5">
    <location>
        <begin position="61"/>
        <end position="111"/>
    </location>
</feature>
<dbReference type="InterPro" id="IPR017930">
    <property type="entry name" value="Myb_dom"/>
</dbReference>
<reference evidence="8" key="1">
    <citation type="journal article" date="2016" name="G3 (Bethesda)">
        <title>First Draft Assembly and Annotation of the Genome of a California Endemic Oak Quercus lobata Nee (Fagaceae).</title>
        <authorList>
            <person name="Sork V.L."/>
            <person name="Fitz-Gibbon S.T."/>
            <person name="Puiu D."/>
            <person name="Crepeau M."/>
            <person name="Gugger P.F."/>
            <person name="Sherman R."/>
            <person name="Stevens K."/>
            <person name="Langley C.H."/>
            <person name="Pellegrini M."/>
            <person name="Salzberg S.L."/>
        </authorList>
    </citation>
    <scope>NUCLEOTIDE SEQUENCE [LARGE SCALE GENOMIC DNA]</scope>
    <source>
        <strain evidence="8">cv. SW786</strain>
    </source>
</reference>
<keyword evidence="2" id="KW-0677">Repeat</keyword>
<accession>A0A7N2KXX4</accession>
<dbReference type="Pfam" id="PF00249">
    <property type="entry name" value="Myb_DNA-binding"/>
    <property type="match status" value="2"/>
</dbReference>
<protein>
    <submittedName>
        <fullName evidence="7">Uncharacterized protein</fullName>
    </submittedName>
</protein>
<dbReference type="CDD" id="cd00167">
    <property type="entry name" value="SANT"/>
    <property type="match status" value="2"/>
</dbReference>
<name>A0A7N2KXX4_QUELO</name>
<dbReference type="SUPFAM" id="SSF46689">
    <property type="entry name" value="Homeodomain-like"/>
    <property type="match status" value="1"/>
</dbReference>
<dbReference type="PANTHER" id="PTHR47999:SF96">
    <property type="entry name" value="TRANSCRIPTION REPRESSOR MYB6-LIKE"/>
    <property type="match status" value="1"/>
</dbReference>
<evidence type="ECO:0000313" key="8">
    <source>
        <dbReference type="Proteomes" id="UP000594261"/>
    </source>
</evidence>
<dbReference type="Proteomes" id="UP000594261">
    <property type="component" value="Chromosome 2"/>
</dbReference>
<organism evidence="7 8">
    <name type="scientific">Quercus lobata</name>
    <name type="common">Valley oak</name>
    <dbReference type="NCBI Taxonomy" id="97700"/>
    <lineage>
        <taxon>Eukaryota</taxon>
        <taxon>Viridiplantae</taxon>
        <taxon>Streptophyta</taxon>
        <taxon>Embryophyta</taxon>
        <taxon>Tracheophyta</taxon>
        <taxon>Spermatophyta</taxon>
        <taxon>Magnoliopsida</taxon>
        <taxon>eudicotyledons</taxon>
        <taxon>Gunneridae</taxon>
        <taxon>Pentapetalae</taxon>
        <taxon>rosids</taxon>
        <taxon>fabids</taxon>
        <taxon>Fagales</taxon>
        <taxon>Fagaceae</taxon>
        <taxon>Quercus</taxon>
    </lineage>
</organism>
<feature type="domain" description="Myb-like" evidence="5">
    <location>
        <begin position="8"/>
        <end position="60"/>
    </location>
</feature>
<evidence type="ECO:0000313" key="7">
    <source>
        <dbReference type="EnsemblPlants" id="QL02p060493:mrna"/>
    </source>
</evidence>
<keyword evidence="8" id="KW-1185">Reference proteome</keyword>
<dbReference type="InterPro" id="IPR001005">
    <property type="entry name" value="SANT/Myb"/>
</dbReference>
<dbReference type="Gene3D" id="1.10.10.60">
    <property type="entry name" value="Homeodomain-like"/>
    <property type="match status" value="2"/>
</dbReference>
<proteinExistence type="predicted"/>
<dbReference type="AlphaFoldDB" id="A0A7N2KXX4"/>
<sequence length="287" mass="32959">MERRPWCAKGVIRGAWSAWEDKILKNYIKIHGEGKWTDLPQRAGLRRCGKSCRLRWLNYLRPGIKRGNFSEDEEDLIIKLHKLLGNSWSLIARRLPGRTDNEIKNYWNTILSKRVQSDKIHEQSSRILKSIGRIGKLTSDSNPGIKPVAHPVIRPKAVRCTKVILPWQPDNNQIFNENIVPYGNSENLFPLVQPEINISDFLIDSDTNYLLRPNVQDSNCHQTNEINVPDIVLDLPVSGCDAKLKDVMDEGKPENWRATNPFLPNEAMDLNTLSSFLDLEDTWINSK</sequence>
<evidence type="ECO:0000259" key="5">
    <source>
        <dbReference type="PROSITE" id="PS50090"/>
    </source>
</evidence>
<evidence type="ECO:0000256" key="1">
    <source>
        <dbReference type="ARBA" id="ARBA00004123"/>
    </source>
</evidence>
<comment type="subcellular location">
    <subcellularLocation>
        <location evidence="1">Nucleus</location>
    </subcellularLocation>
</comment>
<dbReference type="PANTHER" id="PTHR47999">
    <property type="entry name" value="TRANSCRIPTION FACTOR MYB8-RELATED-RELATED"/>
    <property type="match status" value="1"/>
</dbReference>
<evidence type="ECO:0000256" key="4">
    <source>
        <dbReference type="ARBA" id="ARBA00023242"/>
    </source>
</evidence>
<dbReference type="GeneID" id="115967712"/>
<dbReference type="Gramene" id="QL02p060493:mrna">
    <property type="protein sequence ID" value="QL02p060493:mrna"/>
    <property type="gene ID" value="QL02p060493"/>
</dbReference>
<dbReference type="RefSeq" id="XP_030942709.1">
    <property type="nucleotide sequence ID" value="XM_031086849.1"/>
</dbReference>
<evidence type="ECO:0000256" key="3">
    <source>
        <dbReference type="ARBA" id="ARBA00023125"/>
    </source>
</evidence>
<dbReference type="SMART" id="SM00717">
    <property type="entry name" value="SANT"/>
    <property type="match status" value="2"/>
</dbReference>
<keyword evidence="3" id="KW-0238">DNA-binding</keyword>
<dbReference type="InterPro" id="IPR009057">
    <property type="entry name" value="Homeodomain-like_sf"/>
</dbReference>
<dbReference type="FunFam" id="1.10.10.60:FF:000001">
    <property type="entry name" value="MYB-related transcription factor"/>
    <property type="match status" value="1"/>
</dbReference>
<keyword evidence="4" id="KW-0539">Nucleus</keyword>
<dbReference type="OrthoDB" id="2143914at2759"/>
<evidence type="ECO:0000259" key="6">
    <source>
        <dbReference type="PROSITE" id="PS51294"/>
    </source>
</evidence>
<gene>
    <name evidence="7" type="primary">LOC115967712</name>
</gene>
<dbReference type="PROSITE" id="PS51294">
    <property type="entry name" value="HTH_MYB"/>
    <property type="match status" value="2"/>
</dbReference>
<dbReference type="InParanoid" id="A0A7N2KXX4"/>
<dbReference type="PROSITE" id="PS50090">
    <property type="entry name" value="MYB_LIKE"/>
    <property type="match status" value="2"/>
</dbReference>
<dbReference type="EnsemblPlants" id="QL02p060493:mrna">
    <property type="protein sequence ID" value="QL02p060493:mrna"/>
    <property type="gene ID" value="QL02p060493"/>
</dbReference>
<reference evidence="7" key="2">
    <citation type="submission" date="2021-01" db="UniProtKB">
        <authorList>
            <consortium name="EnsemblPlants"/>
        </authorList>
    </citation>
    <scope>IDENTIFICATION</scope>
</reference>
<feature type="domain" description="HTH myb-type" evidence="6">
    <location>
        <begin position="61"/>
        <end position="115"/>
    </location>
</feature>
<evidence type="ECO:0000256" key="2">
    <source>
        <dbReference type="ARBA" id="ARBA00022737"/>
    </source>
</evidence>
<feature type="domain" description="HTH myb-type" evidence="6">
    <location>
        <begin position="8"/>
        <end position="60"/>
    </location>
</feature>
<dbReference type="GO" id="GO:0005634">
    <property type="term" value="C:nucleus"/>
    <property type="evidence" value="ECO:0007669"/>
    <property type="project" value="UniProtKB-SubCell"/>
</dbReference>